<accession>A0A844H0Q5</accession>
<dbReference type="OrthoDB" id="8477867at2"/>
<evidence type="ECO:0000259" key="2">
    <source>
        <dbReference type="Pfam" id="PF00857"/>
    </source>
</evidence>
<evidence type="ECO:0000256" key="1">
    <source>
        <dbReference type="ARBA" id="ARBA00022801"/>
    </source>
</evidence>
<protein>
    <submittedName>
        <fullName evidence="3">Isochorismatase family protein</fullName>
    </submittedName>
</protein>
<organism evidence="3 4">
    <name type="scientific">Paracoccus limosus</name>
    <dbReference type="NCBI Taxonomy" id="913252"/>
    <lineage>
        <taxon>Bacteria</taxon>
        <taxon>Pseudomonadati</taxon>
        <taxon>Pseudomonadota</taxon>
        <taxon>Alphaproteobacteria</taxon>
        <taxon>Rhodobacterales</taxon>
        <taxon>Paracoccaceae</taxon>
        <taxon>Paracoccus</taxon>
    </lineage>
</organism>
<dbReference type="Proteomes" id="UP000442533">
    <property type="component" value="Unassembled WGS sequence"/>
</dbReference>
<keyword evidence="1" id="KW-0378">Hydrolase</keyword>
<dbReference type="PANTHER" id="PTHR43540:SF3">
    <property type="entry name" value="ENTEROBACTIN SYNTHASE COMPONENT B"/>
    <property type="match status" value="1"/>
</dbReference>
<dbReference type="InterPro" id="IPR000868">
    <property type="entry name" value="Isochorismatase-like_dom"/>
</dbReference>
<name>A0A844H0Q5_9RHOB</name>
<evidence type="ECO:0000313" key="3">
    <source>
        <dbReference type="EMBL" id="MTH33134.1"/>
    </source>
</evidence>
<sequence length="215" mass="23484">MALPGIPSYDLPQVAPTARGPWRPRHDRLALLVHDMQRYFCRPFPEGAPLAPAVANIARLISAARAAGVPVFYTAQKGDQFRPDRGLQADLWGPGMSAIREHEEILPELAPTEGDFVLHKHRYSAFQRSNLEHLMRARGRDQLMICGIYAHIGCLATAAEAFQRDIEAFAVADAQADFSAEKHDMAMAWIAATCGVPLLTRDAVAALSGEVAQCA</sequence>
<comment type="caution">
    <text evidence="3">The sequence shown here is derived from an EMBL/GenBank/DDBJ whole genome shotgun (WGS) entry which is preliminary data.</text>
</comment>
<proteinExistence type="predicted"/>
<dbReference type="Pfam" id="PF00857">
    <property type="entry name" value="Isochorismatase"/>
    <property type="match status" value="1"/>
</dbReference>
<dbReference type="Gene3D" id="3.40.50.850">
    <property type="entry name" value="Isochorismatase-like"/>
    <property type="match status" value="1"/>
</dbReference>
<gene>
    <name evidence="3" type="ORF">GL279_00800</name>
</gene>
<dbReference type="InterPro" id="IPR016291">
    <property type="entry name" value="Isochorismatase"/>
</dbReference>
<keyword evidence="4" id="KW-1185">Reference proteome</keyword>
<dbReference type="PANTHER" id="PTHR43540">
    <property type="entry name" value="PEROXYUREIDOACRYLATE/UREIDOACRYLATE AMIDOHYDROLASE-RELATED"/>
    <property type="match status" value="1"/>
</dbReference>
<reference evidence="3 4" key="1">
    <citation type="submission" date="2019-11" db="EMBL/GenBank/DDBJ databases">
        <authorList>
            <person name="Dong K."/>
        </authorList>
    </citation>
    <scope>NUCLEOTIDE SEQUENCE [LARGE SCALE GENOMIC DNA]</scope>
    <source>
        <strain evidence="3 4">JCM 17370</strain>
    </source>
</reference>
<dbReference type="InterPro" id="IPR036380">
    <property type="entry name" value="Isochorismatase-like_sf"/>
</dbReference>
<evidence type="ECO:0000313" key="4">
    <source>
        <dbReference type="Proteomes" id="UP000442533"/>
    </source>
</evidence>
<dbReference type="AlphaFoldDB" id="A0A844H0Q5"/>
<dbReference type="InterPro" id="IPR050272">
    <property type="entry name" value="Isochorismatase-like_hydrls"/>
</dbReference>
<dbReference type="PRINTS" id="PR01398">
    <property type="entry name" value="ISCHRISMTASE"/>
</dbReference>
<dbReference type="GO" id="GO:0008908">
    <property type="term" value="F:isochorismatase activity"/>
    <property type="evidence" value="ECO:0007669"/>
    <property type="project" value="InterPro"/>
</dbReference>
<feature type="domain" description="Isochorismatase-like" evidence="2">
    <location>
        <begin position="30"/>
        <end position="199"/>
    </location>
</feature>
<dbReference type="SUPFAM" id="SSF52499">
    <property type="entry name" value="Isochorismatase-like hydrolases"/>
    <property type="match status" value="1"/>
</dbReference>
<dbReference type="EMBL" id="WMIF01000001">
    <property type="protein sequence ID" value="MTH33134.1"/>
    <property type="molecule type" value="Genomic_DNA"/>
</dbReference>